<dbReference type="Proteomes" id="UP000298663">
    <property type="component" value="Unassembled WGS sequence"/>
</dbReference>
<keyword evidence="1" id="KW-0812">Transmembrane</keyword>
<evidence type="ECO:0000313" key="3">
    <source>
        <dbReference type="Proteomes" id="UP000298663"/>
    </source>
</evidence>
<keyword evidence="1" id="KW-1133">Transmembrane helix</keyword>
<dbReference type="AlphaFoldDB" id="A0A4U8V0U4"/>
<feature type="transmembrane region" description="Helical" evidence="1">
    <location>
        <begin position="53"/>
        <end position="72"/>
    </location>
</feature>
<organism evidence="2 3">
    <name type="scientific">Steinernema carpocapsae</name>
    <name type="common">Entomopathogenic nematode</name>
    <dbReference type="NCBI Taxonomy" id="34508"/>
    <lineage>
        <taxon>Eukaryota</taxon>
        <taxon>Metazoa</taxon>
        <taxon>Ecdysozoa</taxon>
        <taxon>Nematoda</taxon>
        <taxon>Chromadorea</taxon>
        <taxon>Rhabditida</taxon>
        <taxon>Tylenchina</taxon>
        <taxon>Panagrolaimomorpha</taxon>
        <taxon>Strongyloidoidea</taxon>
        <taxon>Steinernematidae</taxon>
        <taxon>Steinernema</taxon>
    </lineage>
</organism>
<comment type="caution">
    <text evidence="2">The sequence shown here is derived from an EMBL/GenBank/DDBJ whole genome shotgun (WGS) entry which is preliminary data.</text>
</comment>
<evidence type="ECO:0000313" key="2">
    <source>
        <dbReference type="EMBL" id="TMS39506.1"/>
    </source>
</evidence>
<protein>
    <submittedName>
        <fullName evidence="2">Uncharacterized protein</fullName>
    </submittedName>
</protein>
<keyword evidence="3" id="KW-1185">Reference proteome</keyword>
<sequence length="73" mass="8591">MQLASTDVMLINGSTITCPFLEQIRPRNRDSFWKFWNADLCSFLPDFVHEYEFTMPIYNFVTMLILASIVTFC</sequence>
<proteinExistence type="predicted"/>
<reference evidence="2 3" key="2">
    <citation type="journal article" date="2019" name="G3 (Bethesda)">
        <title>Hybrid Assembly of the Genome of the Entomopathogenic Nematode Steinernema carpocapsae Identifies the X-Chromosome.</title>
        <authorList>
            <person name="Serra L."/>
            <person name="Macchietto M."/>
            <person name="Macias-Munoz A."/>
            <person name="McGill C.J."/>
            <person name="Rodriguez I.M."/>
            <person name="Rodriguez B."/>
            <person name="Murad R."/>
            <person name="Mortazavi A."/>
        </authorList>
    </citation>
    <scope>NUCLEOTIDE SEQUENCE [LARGE SCALE GENOMIC DNA]</scope>
    <source>
        <strain evidence="2 3">ALL</strain>
    </source>
</reference>
<gene>
    <name evidence="2" type="ORF">L596_006016</name>
</gene>
<evidence type="ECO:0000256" key="1">
    <source>
        <dbReference type="SAM" id="Phobius"/>
    </source>
</evidence>
<name>A0A4U8V0U4_STECR</name>
<reference evidence="2 3" key="1">
    <citation type="journal article" date="2015" name="Genome Biol.">
        <title>Comparative genomics of Steinernema reveals deeply conserved gene regulatory networks.</title>
        <authorList>
            <person name="Dillman A.R."/>
            <person name="Macchietto M."/>
            <person name="Porter C.F."/>
            <person name="Rogers A."/>
            <person name="Williams B."/>
            <person name="Antoshechkin I."/>
            <person name="Lee M.M."/>
            <person name="Goodwin Z."/>
            <person name="Lu X."/>
            <person name="Lewis E.E."/>
            <person name="Goodrich-Blair H."/>
            <person name="Stock S.P."/>
            <person name="Adams B.J."/>
            <person name="Sternberg P.W."/>
            <person name="Mortazavi A."/>
        </authorList>
    </citation>
    <scope>NUCLEOTIDE SEQUENCE [LARGE SCALE GENOMIC DNA]</scope>
    <source>
        <strain evidence="2 3">ALL</strain>
    </source>
</reference>
<dbReference type="EMBL" id="AZBU02000001">
    <property type="protein sequence ID" value="TMS39506.1"/>
    <property type="molecule type" value="Genomic_DNA"/>
</dbReference>
<accession>A0A4U8V0U4</accession>
<keyword evidence="1" id="KW-0472">Membrane</keyword>